<accession>A0AAQ1RWZ0</accession>
<proteinExistence type="predicted"/>
<name>A0AAQ1RWZ0_9FIRM</name>
<reference evidence="2" key="1">
    <citation type="submission" date="2016-11" db="EMBL/GenBank/DDBJ databases">
        <authorList>
            <person name="Jaros S."/>
            <person name="Januszkiewicz K."/>
            <person name="Wedrychowicz H."/>
        </authorList>
    </citation>
    <scope>NUCLEOTIDE SEQUENCE [LARGE SCALE GENOMIC DNA]</scope>
    <source>
        <strain evidence="2">DSM 4029</strain>
    </source>
</reference>
<protein>
    <submittedName>
        <fullName evidence="1">Uncharacterized protein</fullName>
    </submittedName>
</protein>
<dbReference type="RefSeq" id="WP_021660799.1">
    <property type="nucleotide sequence ID" value="NZ_FQVY01000004.1"/>
</dbReference>
<evidence type="ECO:0000313" key="1">
    <source>
        <dbReference type="EMBL" id="SHG50871.1"/>
    </source>
</evidence>
<dbReference type="AlphaFoldDB" id="A0AAQ1RWZ0"/>
<organism evidence="1 2">
    <name type="scientific">Bittarella massiliensis</name>
    <name type="common">ex Durand et al. 2017</name>
    <dbReference type="NCBI Taxonomy" id="1720313"/>
    <lineage>
        <taxon>Bacteria</taxon>
        <taxon>Bacillati</taxon>
        <taxon>Bacillota</taxon>
        <taxon>Clostridia</taxon>
        <taxon>Eubacteriales</taxon>
        <taxon>Oscillospiraceae</taxon>
        <taxon>Bittarella (ex Durand et al. 2017)</taxon>
    </lineage>
</organism>
<dbReference type="EMBL" id="FQVY01000004">
    <property type="protein sequence ID" value="SHG50871.1"/>
    <property type="molecule type" value="Genomic_DNA"/>
</dbReference>
<comment type="caution">
    <text evidence="1">The sequence shown here is derived from an EMBL/GenBank/DDBJ whole genome shotgun (WGS) entry which is preliminary data.</text>
</comment>
<sequence>MAFVDKGKGDVPPWFEYGIFNPFLEGIREDAPDWAKQQYQEWLKDREEDKKTLTKF</sequence>
<dbReference type="Proteomes" id="UP000184089">
    <property type="component" value="Unassembled WGS sequence"/>
</dbReference>
<gene>
    <name evidence="1" type="ORF">SAMN05444424_2603</name>
</gene>
<evidence type="ECO:0000313" key="2">
    <source>
        <dbReference type="Proteomes" id="UP000184089"/>
    </source>
</evidence>